<dbReference type="Pfam" id="PF00656">
    <property type="entry name" value="Peptidase_C14"/>
    <property type="match status" value="1"/>
</dbReference>
<dbReference type="RefSeq" id="WP_193909146.1">
    <property type="nucleotide sequence ID" value="NZ_JADEXG010000042.1"/>
</dbReference>
<keyword evidence="4" id="KW-1185">Reference proteome</keyword>
<dbReference type="GO" id="GO:0006508">
    <property type="term" value="P:proteolysis"/>
    <property type="evidence" value="ECO:0007669"/>
    <property type="project" value="InterPro"/>
</dbReference>
<dbReference type="PANTHER" id="PTHR48104">
    <property type="entry name" value="METACASPASE-4"/>
    <property type="match status" value="1"/>
</dbReference>
<protein>
    <submittedName>
        <fullName evidence="3">Caspase family protein</fullName>
    </submittedName>
</protein>
<dbReference type="Gene3D" id="3.40.50.1460">
    <property type="match status" value="1"/>
</dbReference>
<feature type="domain" description="Peptidase C14 caspase" evidence="2">
    <location>
        <begin position="27"/>
        <end position="284"/>
    </location>
</feature>
<evidence type="ECO:0000259" key="2">
    <source>
        <dbReference type="Pfam" id="PF00656"/>
    </source>
</evidence>
<dbReference type="GO" id="GO:0004197">
    <property type="term" value="F:cysteine-type endopeptidase activity"/>
    <property type="evidence" value="ECO:0007669"/>
    <property type="project" value="InterPro"/>
</dbReference>
<evidence type="ECO:0000313" key="3">
    <source>
        <dbReference type="EMBL" id="MBE9078866.1"/>
    </source>
</evidence>
<dbReference type="GO" id="GO:0005737">
    <property type="term" value="C:cytoplasm"/>
    <property type="evidence" value="ECO:0007669"/>
    <property type="project" value="TreeGrafter"/>
</dbReference>
<dbReference type="AlphaFoldDB" id="A0A8J7AGS3"/>
<feature type="region of interest" description="Disordered" evidence="1">
    <location>
        <begin position="452"/>
        <end position="490"/>
    </location>
</feature>
<dbReference type="Proteomes" id="UP000636505">
    <property type="component" value="Unassembled WGS sequence"/>
</dbReference>
<dbReference type="InterPro" id="IPR050452">
    <property type="entry name" value="Metacaspase"/>
</dbReference>
<sequence length="747" mass="80393">MLAALGLSQWGGWPDRYQQALAQPTRRKLALLVGINQYPDTVIDMGRAAPLRGCVTDVRLQQELLIHRFGFQPADIVTLTDAQATRQAICEAFVEHLCQQAQPGDVVIFHFSGYGSQVRLANQQKLSRSLVPVDGRLPTEAQPHLNDISEATLKQLLKLLNTQQVTTVLDAGFVDAEVSLVGSLRVRARPTMPTGEPAPALSLPPGVAVPDVPSRFPGILLRAAVPQATVIERQWDGFDAGAFTYVLSQYLWSAVPPVTVRWTVERASETLNRWGGGDQVPDISGSRDRGPDLPIYQAEFVPASQADGVVTQVNGDGREVKLWLGGLPAPVLKYYGPQSVMSLVTAATEGEPSVEVRLKLRSRSGLVGRAQLLEGASVTPSPGQRVYEAVRVLPRDIDLVVALDNQLERIERVDATSALAALSFVSSTSATELPADCLLGKLAPPAESTLTASLTPAKPSAQSSASSRKSTRTAQQSSPPAAEGKQGYGLFSPTRSLIPGTLASQDEAIKSAVNRLTPKLQALLAIKMLRLTQNQSSSRLAVRVNLEMISPQEKLLLRRETTRSPQPLPKSRLASLMKGDETTVDIPVGSRVRYRLFNFGEVPLYYALITLDPQERLSAFCPPPSSRPIENPDTGLPDALSDAGIPPGESMLVPQLNIDWGVEAPRGPVETYVICSTVPLQQSLKALLKTAASSSSQRISPLSNPLDVVQAILADIHQAAGDAASVTDAYALDVRTWATLSFTYQAV</sequence>
<evidence type="ECO:0000313" key="4">
    <source>
        <dbReference type="Proteomes" id="UP000636505"/>
    </source>
</evidence>
<dbReference type="EMBL" id="JADEXG010000042">
    <property type="protein sequence ID" value="MBE9078866.1"/>
    <property type="molecule type" value="Genomic_DNA"/>
</dbReference>
<gene>
    <name evidence="3" type="ORF">IQ241_16465</name>
</gene>
<name>A0A8J7AGS3_9CYAN</name>
<dbReference type="InterPro" id="IPR011600">
    <property type="entry name" value="Pept_C14_caspase"/>
</dbReference>
<reference evidence="3" key="1">
    <citation type="submission" date="2020-10" db="EMBL/GenBank/DDBJ databases">
        <authorList>
            <person name="Castelo-Branco R."/>
            <person name="Eusebio N."/>
            <person name="Adriana R."/>
            <person name="Vieira A."/>
            <person name="Brugerolle De Fraissinette N."/>
            <person name="Rezende De Castro R."/>
            <person name="Schneider M.P."/>
            <person name="Vasconcelos V."/>
            <person name="Leao P.N."/>
        </authorList>
    </citation>
    <scope>NUCLEOTIDE SEQUENCE</scope>
    <source>
        <strain evidence="3">LEGE 07310</strain>
    </source>
</reference>
<dbReference type="PIRSF" id="PIRSF007398">
    <property type="entry name" value="Sll0148_caspase"/>
    <property type="match status" value="1"/>
</dbReference>
<organism evidence="3 4">
    <name type="scientific">Vasconcelosia minhoensis LEGE 07310</name>
    <dbReference type="NCBI Taxonomy" id="915328"/>
    <lineage>
        <taxon>Bacteria</taxon>
        <taxon>Bacillati</taxon>
        <taxon>Cyanobacteriota</taxon>
        <taxon>Cyanophyceae</taxon>
        <taxon>Nodosilineales</taxon>
        <taxon>Cymatolegaceae</taxon>
        <taxon>Vasconcelosia</taxon>
        <taxon>Vasconcelosia minhoensis</taxon>
    </lineage>
</organism>
<feature type="compositionally biased region" description="Low complexity" evidence="1">
    <location>
        <begin position="456"/>
        <end position="475"/>
    </location>
</feature>
<evidence type="ECO:0000256" key="1">
    <source>
        <dbReference type="SAM" id="MobiDB-lite"/>
    </source>
</evidence>
<accession>A0A8J7AGS3</accession>
<dbReference type="InterPro" id="IPR011189">
    <property type="entry name" value="UCP_caspase_lke"/>
</dbReference>
<dbReference type="SUPFAM" id="SSF52129">
    <property type="entry name" value="Caspase-like"/>
    <property type="match status" value="1"/>
</dbReference>
<proteinExistence type="predicted"/>
<comment type="caution">
    <text evidence="3">The sequence shown here is derived from an EMBL/GenBank/DDBJ whole genome shotgun (WGS) entry which is preliminary data.</text>
</comment>
<dbReference type="PANTHER" id="PTHR48104:SF30">
    <property type="entry name" value="METACASPASE-1"/>
    <property type="match status" value="1"/>
</dbReference>
<dbReference type="InterPro" id="IPR029030">
    <property type="entry name" value="Caspase-like_dom_sf"/>
</dbReference>